<dbReference type="GO" id="GO:0016829">
    <property type="term" value="F:lyase activity"/>
    <property type="evidence" value="ECO:0007669"/>
    <property type="project" value="UniProtKB-KW"/>
</dbReference>
<proteinExistence type="predicted"/>
<evidence type="ECO:0000313" key="3">
    <source>
        <dbReference type="EMBL" id="SMO48992.1"/>
    </source>
</evidence>
<evidence type="ECO:0000256" key="1">
    <source>
        <dbReference type="SAM" id="SignalP"/>
    </source>
</evidence>
<name>A0A521BPA1_9SPHI</name>
<organism evidence="3 4">
    <name type="scientific">Solitalea koreensis</name>
    <dbReference type="NCBI Taxonomy" id="543615"/>
    <lineage>
        <taxon>Bacteria</taxon>
        <taxon>Pseudomonadati</taxon>
        <taxon>Bacteroidota</taxon>
        <taxon>Sphingobacteriia</taxon>
        <taxon>Sphingobacteriales</taxon>
        <taxon>Sphingobacteriaceae</taxon>
        <taxon>Solitalea</taxon>
    </lineage>
</organism>
<dbReference type="Pfam" id="PF12708">
    <property type="entry name" value="Pect-lyase_RHGA_epim"/>
    <property type="match status" value="1"/>
</dbReference>
<dbReference type="SUPFAM" id="SSF51126">
    <property type="entry name" value="Pectin lyase-like"/>
    <property type="match status" value="1"/>
</dbReference>
<accession>A0A521BPA1</accession>
<dbReference type="InterPro" id="IPR024535">
    <property type="entry name" value="RHGA/B-epi-like_pectate_lyase"/>
</dbReference>
<dbReference type="EMBL" id="FXSZ01000002">
    <property type="protein sequence ID" value="SMO48992.1"/>
    <property type="molecule type" value="Genomic_DNA"/>
</dbReference>
<protein>
    <submittedName>
        <fullName evidence="3">Pectate lyase superfamily protein</fullName>
    </submittedName>
</protein>
<keyword evidence="3" id="KW-0456">Lyase</keyword>
<feature type="domain" description="Rhamnogalacturonase A/B/Epimerase-like pectate lyase" evidence="2">
    <location>
        <begin position="62"/>
        <end position="250"/>
    </location>
</feature>
<keyword evidence="1" id="KW-0732">Signal</keyword>
<feature type="chain" id="PRO_5021978417" evidence="1">
    <location>
        <begin position="22"/>
        <end position="405"/>
    </location>
</feature>
<feature type="signal peptide" evidence="1">
    <location>
        <begin position="1"/>
        <end position="21"/>
    </location>
</feature>
<evidence type="ECO:0000259" key="2">
    <source>
        <dbReference type="Pfam" id="PF12708"/>
    </source>
</evidence>
<dbReference type="AlphaFoldDB" id="A0A521BPA1"/>
<evidence type="ECO:0000313" key="4">
    <source>
        <dbReference type="Proteomes" id="UP000315971"/>
    </source>
</evidence>
<reference evidence="3 4" key="1">
    <citation type="submission" date="2017-05" db="EMBL/GenBank/DDBJ databases">
        <authorList>
            <person name="Varghese N."/>
            <person name="Submissions S."/>
        </authorList>
    </citation>
    <scope>NUCLEOTIDE SEQUENCE [LARGE SCALE GENOMIC DNA]</scope>
    <source>
        <strain evidence="3 4">DSM 21342</strain>
    </source>
</reference>
<dbReference type="OrthoDB" id="5488826at2"/>
<dbReference type="RefSeq" id="WP_142601994.1">
    <property type="nucleotide sequence ID" value="NZ_FXSZ01000002.1"/>
</dbReference>
<gene>
    <name evidence="3" type="ORF">SAMN06265350_102385</name>
</gene>
<dbReference type="Proteomes" id="UP000315971">
    <property type="component" value="Unassembled WGS sequence"/>
</dbReference>
<dbReference type="InterPro" id="IPR011050">
    <property type="entry name" value="Pectin_lyase_fold/virulence"/>
</dbReference>
<sequence length="405" mass="45986">MKLNRIVILFFLFFVKSFSYAQVHSQLWGRKGEKWDKTKIPDFTKAGYKSGNAGIPNFPTGVNVCDFGAVGDGVSDNTNAFRKAIASCGRNKAVFIPAGVYLLKDTIQFSKSNICLRGDKTHPPTIYFEKGLEQLYPHYNQEWPKQSDWSWEGGMIRFEGNIENVGIQNCNIKFPDSAWAGHNFHERGYNGIAFGRNVHNAWMRSVRLTNTDIGVWVERSAHHITIENLVLDFGANRNAQKLQGHHGITIYGGYNLIQNFQIKGKYSHDLSVESSLSVFNVFRNGKATDLCIDHHNHDQRNNLFTNLDAGIGSRLYLSGGNEGPWGLSVNETYWNITAQRNMPYCNVHDDASKQSVNNVAVGIKTNLPSSLNDVHNNWFETISPTDLYPKDLYLEQRKRLKLKRY</sequence>
<dbReference type="Gene3D" id="2.160.20.10">
    <property type="entry name" value="Single-stranded right-handed beta-helix, Pectin lyase-like"/>
    <property type="match status" value="1"/>
</dbReference>
<dbReference type="InterPro" id="IPR012334">
    <property type="entry name" value="Pectin_lyas_fold"/>
</dbReference>
<keyword evidence="4" id="KW-1185">Reference proteome</keyword>